<dbReference type="GO" id="GO:0008168">
    <property type="term" value="F:methyltransferase activity"/>
    <property type="evidence" value="ECO:0007669"/>
    <property type="project" value="TreeGrafter"/>
</dbReference>
<name>A0AAQ3M499_9PEZI</name>
<feature type="region of interest" description="Disordered" evidence="1">
    <location>
        <begin position="32"/>
        <end position="59"/>
    </location>
</feature>
<feature type="compositionally biased region" description="Polar residues" evidence="1">
    <location>
        <begin position="32"/>
        <end position="55"/>
    </location>
</feature>
<evidence type="ECO:0000313" key="2">
    <source>
        <dbReference type="EMBL" id="WPH00590.1"/>
    </source>
</evidence>
<sequence>MPRVPIHHLIEPNPAPSIPVHYSHAPIQSSIPPQQYLTSRNDLPRTTHQPPSNYHSPIHYGSPQAFPTPPTNFEENGRIYYGYRNNMYPYPVDEAEGGRLDQLHYMIYDTLLDGRLHVANLRHAENNPHFRILDVGFGTSLWAQFISADYPKAQVIGIDLKGYIGDHTKATFPNLDLRNGVDFTDEDWGFEENSFDFIHLSLLAGSVPNWQSLYRKCLKYLKPGVGQLEHVELDLKPRSQTATIPPYADHLRYYWECLSSASARAGLPMEYCPDTGILLENLGFANPSDTRFRVPLSDRGVVDEHERCVGRWFQSAMQDEFGIRSYQGLAMALFTRHLGWKKAEVDDICEKVLDVLKRDRGELFHTLHVWTARKPSR</sequence>
<dbReference type="Gene3D" id="3.40.50.150">
    <property type="entry name" value="Vaccinia Virus protein VP39"/>
    <property type="match status" value="1"/>
</dbReference>
<gene>
    <name evidence="2" type="ORF">R9X50_00342000</name>
</gene>
<dbReference type="EMBL" id="CP138583">
    <property type="protein sequence ID" value="WPH00590.1"/>
    <property type="molecule type" value="Genomic_DNA"/>
</dbReference>
<dbReference type="Pfam" id="PF13489">
    <property type="entry name" value="Methyltransf_23"/>
    <property type="match status" value="1"/>
</dbReference>
<dbReference type="CDD" id="cd02440">
    <property type="entry name" value="AdoMet_MTases"/>
    <property type="match status" value="1"/>
</dbReference>
<protein>
    <recommendedName>
        <fullName evidence="4">S-adenosyl-L-methionine-dependent methyltransferase</fullName>
    </recommendedName>
</protein>
<dbReference type="AlphaFoldDB" id="A0AAQ3M499"/>
<organism evidence="2 3">
    <name type="scientific">Acrodontium crateriforme</name>
    <dbReference type="NCBI Taxonomy" id="150365"/>
    <lineage>
        <taxon>Eukaryota</taxon>
        <taxon>Fungi</taxon>
        <taxon>Dikarya</taxon>
        <taxon>Ascomycota</taxon>
        <taxon>Pezizomycotina</taxon>
        <taxon>Dothideomycetes</taxon>
        <taxon>Dothideomycetidae</taxon>
        <taxon>Mycosphaerellales</taxon>
        <taxon>Teratosphaeriaceae</taxon>
        <taxon>Acrodontium</taxon>
    </lineage>
</organism>
<evidence type="ECO:0008006" key="4">
    <source>
        <dbReference type="Google" id="ProtNLM"/>
    </source>
</evidence>
<dbReference type="SUPFAM" id="SSF53335">
    <property type="entry name" value="S-adenosyl-L-methionine-dependent methyltransferases"/>
    <property type="match status" value="1"/>
</dbReference>
<dbReference type="PANTHER" id="PTHR43591">
    <property type="entry name" value="METHYLTRANSFERASE"/>
    <property type="match status" value="1"/>
</dbReference>
<keyword evidence="3" id="KW-1185">Reference proteome</keyword>
<dbReference type="Proteomes" id="UP001303373">
    <property type="component" value="Chromosome 4"/>
</dbReference>
<proteinExistence type="predicted"/>
<evidence type="ECO:0000256" key="1">
    <source>
        <dbReference type="SAM" id="MobiDB-lite"/>
    </source>
</evidence>
<accession>A0AAQ3M499</accession>
<evidence type="ECO:0000313" key="3">
    <source>
        <dbReference type="Proteomes" id="UP001303373"/>
    </source>
</evidence>
<dbReference type="InterPro" id="IPR029063">
    <property type="entry name" value="SAM-dependent_MTases_sf"/>
</dbReference>
<dbReference type="PANTHER" id="PTHR43591:SF24">
    <property type="entry name" value="2-METHOXY-6-POLYPRENYL-1,4-BENZOQUINOL METHYLASE, MITOCHONDRIAL"/>
    <property type="match status" value="1"/>
</dbReference>
<reference evidence="2 3" key="1">
    <citation type="submission" date="2023-11" db="EMBL/GenBank/DDBJ databases">
        <title>An acidophilic fungus is an integral part of prey digestion in a carnivorous sundew plant.</title>
        <authorList>
            <person name="Tsai I.J."/>
        </authorList>
    </citation>
    <scope>NUCLEOTIDE SEQUENCE [LARGE SCALE GENOMIC DNA]</scope>
    <source>
        <strain evidence="2">169a</strain>
    </source>
</reference>